<dbReference type="PROSITE" id="PS52016">
    <property type="entry name" value="TONB_DEPENDENT_REC_3"/>
    <property type="match status" value="1"/>
</dbReference>
<evidence type="ECO:0000313" key="4">
    <source>
        <dbReference type="EMBL" id="MFC5191923.1"/>
    </source>
</evidence>
<keyword evidence="1" id="KW-0813">Transport</keyword>
<name>A0ABW0BWE8_9BACT</name>
<organism evidence="4 5">
    <name type="scientific">Algoriphagus aquatilis</name>
    <dbReference type="NCBI Taxonomy" id="490186"/>
    <lineage>
        <taxon>Bacteria</taxon>
        <taxon>Pseudomonadati</taxon>
        <taxon>Bacteroidota</taxon>
        <taxon>Cytophagia</taxon>
        <taxon>Cytophagales</taxon>
        <taxon>Cyclobacteriaceae</taxon>
        <taxon>Algoriphagus</taxon>
    </lineage>
</organism>
<comment type="similarity">
    <text evidence="1">Belongs to the TonB-dependent receptor family.</text>
</comment>
<dbReference type="InterPro" id="IPR012899">
    <property type="entry name" value="LTXXQ"/>
</dbReference>
<gene>
    <name evidence="4" type="ORF">ACFPIK_09100</name>
</gene>
<keyword evidence="1" id="KW-0812">Transmembrane</keyword>
<keyword evidence="1" id="KW-1134">Transmembrane beta strand</keyword>
<reference evidence="5" key="1">
    <citation type="journal article" date="2019" name="Int. J. Syst. Evol. Microbiol.">
        <title>The Global Catalogue of Microorganisms (GCM) 10K type strain sequencing project: providing services to taxonomists for standard genome sequencing and annotation.</title>
        <authorList>
            <consortium name="The Broad Institute Genomics Platform"/>
            <consortium name="The Broad Institute Genome Sequencing Center for Infectious Disease"/>
            <person name="Wu L."/>
            <person name="Ma J."/>
        </authorList>
    </citation>
    <scope>NUCLEOTIDE SEQUENCE [LARGE SCALE GENOMIC DNA]</scope>
    <source>
        <strain evidence="5">CGMCC 1.7030</strain>
    </source>
</reference>
<dbReference type="RefSeq" id="WP_377914423.1">
    <property type="nucleotide sequence ID" value="NZ_JBHSKS010000005.1"/>
</dbReference>
<evidence type="ECO:0000256" key="1">
    <source>
        <dbReference type="PROSITE-ProRule" id="PRU01360"/>
    </source>
</evidence>
<sequence>MKKLILILFIALPIALVQAQKSYTYVQSPASPPSQDIFKSKLYSTTNLMEVREEIGLTESQVAKIKKLHADNSVQFSTLKWDLDDATSKMKKLLDQPRINSADVTRQLDEILKLENQMKRIQMTMMVAIKNELTPEQIEKLEAPKKYFIQNGNSISGEKLQSLGGNSSNIILNGTGLATSPKVAVTVNGSKEQPLYFIESRSGRTQVQSFEHIDPKGVESVTVLKGEQAVEKYGTKGINGVVVIKLKDEKKDEQPLEN</sequence>
<evidence type="ECO:0000259" key="3">
    <source>
        <dbReference type="Pfam" id="PF07715"/>
    </source>
</evidence>
<evidence type="ECO:0000256" key="2">
    <source>
        <dbReference type="SAM" id="SignalP"/>
    </source>
</evidence>
<dbReference type="SUPFAM" id="SSF56935">
    <property type="entry name" value="Porins"/>
    <property type="match status" value="1"/>
</dbReference>
<proteinExistence type="inferred from homology"/>
<comment type="caution">
    <text evidence="4">The sequence shown here is derived from an EMBL/GenBank/DDBJ whole genome shotgun (WGS) entry which is preliminary data.</text>
</comment>
<evidence type="ECO:0000313" key="5">
    <source>
        <dbReference type="Proteomes" id="UP001596163"/>
    </source>
</evidence>
<dbReference type="Pfam" id="PF07715">
    <property type="entry name" value="Plug"/>
    <property type="match status" value="1"/>
</dbReference>
<dbReference type="EMBL" id="JBHSKS010000005">
    <property type="protein sequence ID" value="MFC5191923.1"/>
    <property type="molecule type" value="Genomic_DNA"/>
</dbReference>
<feature type="signal peptide" evidence="2">
    <location>
        <begin position="1"/>
        <end position="19"/>
    </location>
</feature>
<feature type="domain" description="TonB-dependent receptor plug" evidence="3">
    <location>
        <begin position="160"/>
        <end position="241"/>
    </location>
</feature>
<accession>A0ABW0BWE8</accession>
<comment type="subcellular location">
    <subcellularLocation>
        <location evidence="1">Cell outer membrane</location>
        <topology evidence="1">Multi-pass membrane protein</topology>
    </subcellularLocation>
</comment>
<keyword evidence="4" id="KW-0675">Receptor</keyword>
<dbReference type="InterPro" id="IPR039426">
    <property type="entry name" value="TonB-dep_rcpt-like"/>
</dbReference>
<dbReference type="Pfam" id="PF07813">
    <property type="entry name" value="LTXXQ"/>
    <property type="match status" value="1"/>
</dbReference>
<protein>
    <submittedName>
        <fullName evidence="4">TonB-dependent receptor plug domain-containing protein</fullName>
    </submittedName>
</protein>
<dbReference type="InterPro" id="IPR037066">
    <property type="entry name" value="Plug_dom_sf"/>
</dbReference>
<dbReference type="InterPro" id="IPR012910">
    <property type="entry name" value="Plug_dom"/>
</dbReference>
<keyword evidence="2" id="KW-0732">Signal</keyword>
<dbReference type="Proteomes" id="UP001596163">
    <property type="component" value="Unassembled WGS sequence"/>
</dbReference>
<dbReference type="Gene3D" id="2.170.130.10">
    <property type="entry name" value="TonB-dependent receptor, plug domain"/>
    <property type="match status" value="1"/>
</dbReference>
<keyword evidence="1" id="KW-0472">Membrane</keyword>
<keyword evidence="1" id="KW-0998">Cell outer membrane</keyword>
<keyword evidence="5" id="KW-1185">Reference proteome</keyword>
<feature type="chain" id="PRO_5046674448" evidence="2">
    <location>
        <begin position="20"/>
        <end position="258"/>
    </location>
</feature>
<dbReference type="Gene3D" id="1.20.120.1490">
    <property type="match status" value="1"/>
</dbReference>